<gene>
    <name evidence="1" type="ORF">BREU_1259</name>
</gene>
<protein>
    <submittedName>
        <fullName evidence="1">Bacteriophage protein, PF04883 family</fullName>
    </submittedName>
</protein>
<dbReference type="Pfam" id="PF04883">
    <property type="entry name" value="HK97-gp10_like"/>
    <property type="match status" value="1"/>
</dbReference>
<accession>A0A087CMI4</accession>
<dbReference type="EMBL" id="JGZK01000017">
    <property type="protein sequence ID" value="KFI84484.1"/>
    <property type="molecule type" value="Genomic_DNA"/>
</dbReference>
<dbReference type="OrthoDB" id="3237109at2"/>
<proteinExistence type="predicted"/>
<evidence type="ECO:0000313" key="1">
    <source>
        <dbReference type="EMBL" id="KFI84484.1"/>
    </source>
</evidence>
<dbReference type="InterPro" id="IPR010064">
    <property type="entry name" value="HK97-gp10_tail"/>
</dbReference>
<dbReference type="eggNOG" id="ENOG5034BHS">
    <property type="taxonomic scope" value="Bacteria"/>
</dbReference>
<name>A0A087CMI4_9BIFI</name>
<dbReference type="STRING" id="1437610.BREU_1259"/>
<dbReference type="Proteomes" id="UP000028984">
    <property type="component" value="Unassembled WGS sequence"/>
</dbReference>
<organism evidence="1 2">
    <name type="scientific">Bifidobacterium reuteri DSM 23975</name>
    <dbReference type="NCBI Taxonomy" id="1437610"/>
    <lineage>
        <taxon>Bacteria</taxon>
        <taxon>Bacillati</taxon>
        <taxon>Actinomycetota</taxon>
        <taxon>Actinomycetes</taxon>
        <taxon>Bifidobacteriales</taxon>
        <taxon>Bifidobacteriaceae</taxon>
        <taxon>Bifidobacterium</taxon>
    </lineage>
</organism>
<dbReference type="RefSeq" id="WP_081886678.1">
    <property type="nucleotide sequence ID" value="NZ_JDUW01000012.1"/>
</dbReference>
<sequence>MTGNIASNGAASIQLKGAGQLARGLKKAGVDMKDLRQINKQAAQVVVPEAKNLAPKGRTGKLAASVRAGATQKAGVVRTGSKRVPYAGVINYGWPKHNIKPTRFANQAAKNTEPQWTQLYADAVQKIINRIATGDLSK</sequence>
<comment type="caution">
    <text evidence="1">The sequence shown here is derived from an EMBL/GenBank/DDBJ whole genome shotgun (WGS) entry which is preliminary data.</text>
</comment>
<keyword evidence="2" id="KW-1185">Reference proteome</keyword>
<dbReference type="AlphaFoldDB" id="A0A087CMI4"/>
<evidence type="ECO:0000313" key="2">
    <source>
        <dbReference type="Proteomes" id="UP000028984"/>
    </source>
</evidence>
<reference evidence="1 2" key="1">
    <citation type="submission" date="2014-03" db="EMBL/GenBank/DDBJ databases">
        <title>Genomics of Bifidobacteria.</title>
        <authorList>
            <person name="Ventura M."/>
            <person name="Milani C."/>
            <person name="Lugli G.A."/>
        </authorList>
    </citation>
    <scope>NUCLEOTIDE SEQUENCE [LARGE SCALE GENOMIC DNA]</scope>
    <source>
        <strain evidence="1 2">DSM 23975</strain>
    </source>
</reference>